<dbReference type="Proteomes" id="UP000275267">
    <property type="component" value="Unassembled WGS sequence"/>
</dbReference>
<dbReference type="EMBL" id="PQIB02000005">
    <property type="protein sequence ID" value="RLN16719.1"/>
    <property type="molecule type" value="Genomic_DNA"/>
</dbReference>
<organism evidence="1 2">
    <name type="scientific">Panicum miliaceum</name>
    <name type="common">Proso millet</name>
    <name type="synonym">Broomcorn millet</name>
    <dbReference type="NCBI Taxonomy" id="4540"/>
    <lineage>
        <taxon>Eukaryota</taxon>
        <taxon>Viridiplantae</taxon>
        <taxon>Streptophyta</taxon>
        <taxon>Embryophyta</taxon>
        <taxon>Tracheophyta</taxon>
        <taxon>Spermatophyta</taxon>
        <taxon>Magnoliopsida</taxon>
        <taxon>Liliopsida</taxon>
        <taxon>Poales</taxon>
        <taxon>Poaceae</taxon>
        <taxon>PACMAD clade</taxon>
        <taxon>Panicoideae</taxon>
        <taxon>Panicodae</taxon>
        <taxon>Paniceae</taxon>
        <taxon>Panicinae</taxon>
        <taxon>Panicum</taxon>
        <taxon>Panicum sect. Panicum</taxon>
    </lineage>
</organism>
<reference evidence="2" key="1">
    <citation type="journal article" date="2019" name="Nat. Commun.">
        <title>The genome of broomcorn millet.</title>
        <authorList>
            <person name="Zou C."/>
            <person name="Miki D."/>
            <person name="Li D."/>
            <person name="Tang Q."/>
            <person name="Xiao L."/>
            <person name="Rajput S."/>
            <person name="Deng P."/>
            <person name="Jia W."/>
            <person name="Huang R."/>
            <person name="Zhang M."/>
            <person name="Sun Y."/>
            <person name="Hu J."/>
            <person name="Fu X."/>
            <person name="Schnable P.S."/>
            <person name="Li F."/>
            <person name="Zhang H."/>
            <person name="Feng B."/>
            <person name="Zhu X."/>
            <person name="Liu R."/>
            <person name="Schnable J.C."/>
            <person name="Zhu J.-K."/>
            <person name="Zhang H."/>
        </authorList>
    </citation>
    <scope>NUCLEOTIDE SEQUENCE [LARGE SCALE GENOMIC DNA]</scope>
</reference>
<proteinExistence type="predicted"/>
<protein>
    <recommendedName>
        <fullName evidence="3">F-box domain-containing protein</fullName>
    </recommendedName>
</protein>
<gene>
    <name evidence="1" type="ORF">C2845_PM02G18210</name>
</gene>
<accession>A0A3L6S835</accession>
<dbReference type="AlphaFoldDB" id="A0A3L6S835"/>
<comment type="caution">
    <text evidence="1">The sequence shown here is derived from an EMBL/GenBank/DDBJ whole genome shotgun (WGS) entry which is preliminary data.</text>
</comment>
<dbReference type="STRING" id="4540.A0A3L6S835"/>
<evidence type="ECO:0000313" key="1">
    <source>
        <dbReference type="EMBL" id="RLN16719.1"/>
    </source>
</evidence>
<evidence type="ECO:0008006" key="3">
    <source>
        <dbReference type="Google" id="ProtNLM"/>
    </source>
</evidence>
<name>A0A3L6S835_PANMI</name>
<sequence length="95" mass="10710">MAEATGAAGVPGAACRINTLPDDLLPVISYLDSREAVQHVCAVTPWCDLWRSVPRINASCEEFHGTDGTDEECSALFKKFLNRFLFLMLRNRFFW</sequence>
<evidence type="ECO:0000313" key="2">
    <source>
        <dbReference type="Proteomes" id="UP000275267"/>
    </source>
</evidence>
<keyword evidence="2" id="KW-1185">Reference proteome</keyword>